<name>A0ABT8S7K5_9BURK</name>
<evidence type="ECO:0000313" key="1">
    <source>
        <dbReference type="EMBL" id="MDO1534197.1"/>
    </source>
</evidence>
<dbReference type="RefSeq" id="WP_301811549.1">
    <property type="nucleotide sequence ID" value="NZ_JAUJZH010000012.1"/>
</dbReference>
<proteinExistence type="predicted"/>
<evidence type="ECO:0000313" key="2">
    <source>
        <dbReference type="Proteomes" id="UP001169027"/>
    </source>
</evidence>
<protein>
    <submittedName>
        <fullName evidence="1">Uncharacterized protein</fullName>
    </submittedName>
</protein>
<comment type="caution">
    <text evidence="1">The sequence shown here is derived from an EMBL/GenBank/DDBJ whole genome shotgun (WGS) entry which is preliminary data.</text>
</comment>
<organism evidence="1 2">
    <name type="scientific">Variovorax ginsengisoli</name>
    <dbReference type="NCBI Taxonomy" id="363844"/>
    <lineage>
        <taxon>Bacteria</taxon>
        <taxon>Pseudomonadati</taxon>
        <taxon>Pseudomonadota</taxon>
        <taxon>Betaproteobacteria</taxon>
        <taxon>Burkholderiales</taxon>
        <taxon>Comamonadaceae</taxon>
        <taxon>Variovorax</taxon>
    </lineage>
</organism>
<keyword evidence="2" id="KW-1185">Reference proteome</keyword>
<reference evidence="1" key="1">
    <citation type="submission" date="2023-06" db="EMBL/GenBank/DDBJ databases">
        <authorList>
            <person name="Jiang Y."/>
            <person name="Liu Q."/>
        </authorList>
    </citation>
    <scope>NUCLEOTIDE SEQUENCE</scope>
    <source>
        <strain evidence="1">CGMCC 1.12090</strain>
    </source>
</reference>
<accession>A0ABT8S7K5</accession>
<gene>
    <name evidence="1" type="ORF">Q2T77_18070</name>
</gene>
<dbReference type="EMBL" id="JAUKVY010000012">
    <property type="protein sequence ID" value="MDO1534197.1"/>
    <property type="molecule type" value="Genomic_DNA"/>
</dbReference>
<sequence>MDLSALFDRVASALFGRDGAPPDEAAEKQLVADMTELVVETVDARIRLQSRYAEKLEGCVRKTIAHLREIGRQPLEPLLLSRASWNDDPRLNAFFASADDVPAFLGRSKELRAFFGVPSQRELGEAYALLAMKKEERTVLAPKQDGDRVQHEVPQVTVSFSGHRLFAPSATLEATRLEVGRRIIRRLSQQALKRIVDLDMKAADLGERKAWLAARLRLVKLAVDGAAGLLEDTVDTRSKMAALERELNETVHDYIETKASVATMASYTGHIKAILDHPEQHVSLQRTPMRLSRMGVRVDDAHSGPVNAFTLSELAIGEGVVAVIAIVRCPLAELPAEADPLANAERFL</sequence>
<dbReference type="Proteomes" id="UP001169027">
    <property type="component" value="Unassembled WGS sequence"/>
</dbReference>